<evidence type="ECO:0000256" key="3">
    <source>
        <dbReference type="ARBA" id="ARBA00023125"/>
    </source>
</evidence>
<evidence type="ECO:0000259" key="5">
    <source>
        <dbReference type="PROSITE" id="PS50931"/>
    </source>
</evidence>
<dbReference type="EMBL" id="CP047475">
    <property type="protein sequence ID" value="QIA63108.1"/>
    <property type="molecule type" value="Genomic_DNA"/>
</dbReference>
<dbReference type="GO" id="GO:0043565">
    <property type="term" value="F:sequence-specific DNA binding"/>
    <property type="evidence" value="ECO:0007669"/>
    <property type="project" value="TreeGrafter"/>
</dbReference>
<accession>A0A7Z2YD82</accession>
<evidence type="ECO:0000313" key="6">
    <source>
        <dbReference type="EMBL" id="QIA63108.1"/>
    </source>
</evidence>
<sequence>MVSSKSNQSLNQRRIPPFKALRAFESAARHQSFSAAAEELNVTRAAVSQQIKLLEQYLDSKLFERSGTKLELTEHALDYLPLLTDTLDNLSLGTHHLFGQKKRQTLKVRVAQSFCHIWLLPRLADFHRNHPDIALEFYSTTNLYPSNNNTVDIEIVNGYGNWNGCDYEILGKKEEWCIVASPQFLKENDFELDIENIALFPKIETLGYSEGWKDWFAKHDPTLFYTEPMMQFDSTQLSIEAAIQGLGMLMAKSVLVDDALKQGTLKLAHSMRMPSQSQHYLIRNVTHYNAKKIDTFRDWLSSCDMLEHNI</sequence>
<evidence type="ECO:0000313" key="7">
    <source>
        <dbReference type="Proteomes" id="UP000464262"/>
    </source>
</evidence>
<dbReference type="InterPro" id="IPR000847">
    <property type="entry name" value="LysR_HTH_N"/>
</dbReference>
<keyword evidence="2" id="KW-0805">Transcription regulation</keyword>
<reference evidence="6 7" key="1">
    <citation type="submission" date="2020-01" db="EMBL/GenBank/DDBJ databases">
        <title>Whole genome and functional gene identification of agarase of Vibrio HN897.</title>
        <authorList>
            <person name="Liu Y."/>
            <person name="Zhao Z."/>
        </authorList>
    </citation>
    <scope>NUCLEOTIDE SEQUENCE [LARGE SCALE GENOMIC DNA]</scope>
    <source>
        <strain evidence="6 7">HN897</strain>
    </source>
</reference>
<dbReference type="RefSeq" id="WP_164648013.1">
    <property type="nucleotide sequence ID" value="NZ_CP047475.1"/>
</dbReference>
<name>A0A7Z2YD82_9VIBR</name>
<dbReference type="SUPFAM" id="SSF53850">
    <property type="entry name" value="Periplasmic binding protein-like II"/>
    <property type="match status" value="1"/>
</dbReference>
<evidence type="ECO:0000256" key="1">
    <source>
        <dbReference type="ARBA" id="ARBA00009437"/>
    </source>
</evidence>
<comment type="similarity">
    <text evidence="1">Belongs to the LysR transcriptional regulatory family.</text>
</comment>
<dbReference type="PANTHER" id="PTHR30537:SF74">
    <property type="entry name" value="HTH-TYPE TRANSCRIPTIONAL REGULATOR TRPI"/>
    <property type="match status" value="1"/>
</dbReference>
<dbReference type="InterPro" id="IPR005119">
    <property type="entry name" value="LysR_subst-bd"/>
</dbReference>
<dbReference type="InterPro" id="IPR036390">
    <property type="entry name" value="WH_DNA-bd_sf"/>
</dbReference>
<dbReference type="KEGG" id="vas:GT360_06100"/>
<dbReference type="PROSITE" id="PS50931">
    <property type="entry name" value="HTH_LYSR"/>
    <property type="match status" value="1"/>
</dbReference>
<dbReference type="Gene3D" id="1.10.10.10">
    <property type="entry name" value="Winged helix-like DNA-binding domain superfamily/Winged helix DNA-binding domain"/>
    <property type="match status" value="1"/>
</dbReference>
<gene>
    <name evidence="6" type="ORF">GT360_06100</name>
</gene>
<dbReference type="Pfam" id="PF00126">
    <property type="entry name" value="HTH_1"/>
    <property type="match status" value="1"/>
</dbReference>
<dbReference type="Gene3D" id="3.40.190.10">
    <property type="entry name" value="Periplasmic binding protein-like II"/>
    <property type="match status" value="2"/>
</dbReference>
<keyword evidence="4" id="KW-0804">Transcription</keyword>
<protein>
    <submittedName>
        <fullName evidence="6">LysR family transcriptional regulator</fullName>
    </submittedName>
</protein>
<dbReference type="Proteomes" id="UP000464262">
    <property type="component" value="Chromosome 1"/>
</dbReference>
<dbReference type="PANTHER" id="PTHR30537">
    <property type="entry name" value="HTH-TYPE TRANSCRIPTIONAL REGULATOR"/>
    <property type="match status" value="1"/>
</dbReference>
<feature type="domain" description="HTH lysR-type" evidence="5">
    <location>
        <begin position="16"/>
        <end position="73"/>
    </location>
</feature>
<organism evidence="6 7">
    <name type="scientific">Vibrio astriarenae</name>
    <dbReference type="NCBI Taxonomy" id="1481923"/>
    <lineage>
        <taxon>Bacteria</taxon>
        <taxon>Pseudomonadati</taxon>
        <taxon>Pseudomonadota</taxon>
        <taxon>Gammaproteobacteria</taxon>
        <taxon>Vibrionales</taxon>
        <taxon>Vibrionaceae</taxon>
        <taxon>Vibrio</taxon>
    </lineage>
</organism>
<dbReference type="Pfam" id="PF03466">
    <property type="entry name" value="LysR_substrate"/>
    <property type="match status" value="1"/>
</dbReference>
<keyword evidence="3" id="KW-0238">DNA-binding</keyword>
<evidence type="ECO:0000256" key="2">
    <source>
        <dbReference type="ARBA" id="ARBA00023015"/>
    </source>
</evidence>
<dbReference type="SUPFAM" id="SSF46785">
    <property type="entry name" value="Winged helix' DNA-binding domain"/>
    <property type="match status" value="1"/>
</dbReference>
<dbReference type="InterPro" id="IPR058163">
    <property type="entry name" value="LysR-type_TF_proteobact-type"/>
</dbReference>
<keyword evidence="7" id="KW-1185">Reference proteome</keyword>
<evidence type="ECO:0000256" key="4">
    <source>
        <dbReference type="ARBA" id="ARBA00023163"/>
    </source>
</evidence>
<proteinExistence type="inferred from homology"/>
<dbReference type="PRINTS" id="PR00039">
    <property type="entry name" value="HTHLYSR"/>
</dbReference>
<dbReference type="GO" id="GO:0006351">
    <property type="term" value="P:DNA-templated transcription"/>
    <property type="evidence" value="ECO:0007669"/>
    <property type="project" value="TreeGrafter"/>
</dbReference>
<dbReference type="GO" id="GO:0003700">
    <property type="term" value="F:DNA-binding transcription factor activity"/>
    <property type="evidence" value="ECO:0007669"/>
    <property type="project" value="InterPro"/>
</dbReference>
<dbReference type="InterPro" id="IPR036388">
    <property type="entry name" value="WH-like_DNA-bd_sf"/>
</dbReference>
<dbReference type="AlphaFoldDB" id="A0A7Z2YD82"/>